<evidence type="ECO:0000313" key="2">
    <source>
        <dbReference type="Proteomes" id="UP000199437"/>
    </source>
</evidence>
<dbReference type="GeneID" id="99986835"/>
<organism evidence="1 2">
    <name type="scientific">Roseivirga pacifica</name>
    <dbReference type="NCBI Taxonomy" id="1267423"/>
    <lineage>
        <taxon>Bacteria</taxon>
        <taxon>Pseudomonadati</taxon>
        <taxon>Bacteroidota</taxon>
        <taxon>Cytophagia</taxon>
        <taxon>Cytophagales</taxon>
        <taxon>Roseivirgaceae</taxon>
        <taxon>Roseivirga</taxon>
    </lineage>
</organism>
<accession>A0A1I0Q901</accession>
<dbReference type="AlphaFoldDB" id="A0A1I0Q901"/>
<dbReference type="OrthoDB" id="1368785at2"/>
<dbReference type="STRING" id="1267423.SAMN05216290_2126"/>
<dbReference type="RefSeq" id="WP_090258559.1">
    <property type="nucleotide sequence ID" value="NZ_FOIR01000002.1"/>
</dbReference>
<sequence>MANNNQRTSVDKFGNTYAVVGCKDKKGTGFPKGYIEIKGQLYKLEPSDSQKDGVACWIRVTKMNNRKSGGGL</sequence>
<dbReference type="EMBL" id="FOIR01000002">
    <property type="protein sequence ID" value="SEW23503.1"/>
    <property type="molecule type" value="Genomic_DNA"/>
</dbReference>
<name>A0A1I0Q901_9BACT</name>
<dbReference type="Proteomes" id="UP000199437">
    <property type="component" value="Unassembled WGS sequence"/>
</dbReference>
<keyword evidence="2" id="KW-1185">Reference proteome</keyword>
<evidence type="ECO:0000313" key="1">
    <source>
        <dbReference type="EMBL" id="SEW23503.1"/>
    </source>
</evidence>
<protein>
    <submittedName>
        <fullName evidence="1">Uncharacterized protein</fullName>
    </submittedName>
</protein>
<gene>
    <name evidence="1" type="ORF">SAMN05216290_2126</name>
</gene>
<reference evidence="2" key="1">
    <citation type="submission" date="2016-10" db="EMBL/GenBank/DDBJ databases">
        <authorList>
            <person name="Varghese N."/>
            <person name="Submissions S."/>
        </authorList>
    </citation>
    <scope>NUCLEOTIDE SEQUENCE [LARGE SCALE GENOMIC DNA]</scope>
    <source>
        <strain evidence="2">CGMCC 1.12402</strain>
    </source>
</reference>
<proteinExistence type="predicted"/>